<feature type="binding site" evidence="26">
    <location>
        <position position="564"/>
    </location>
    <ligand>
        <name>Zn(2+)</name>
        <dbReference type="ChEBI" id="CHEBI:29105"/>
    </ligand>
</feature>
<evidence type="ECO:0000256" key="6">
    <source>
        <dbReference type="ARBA" id="ARBA00019235"/>
    </source>
</evidence>
<evidence type="ECO:0000256" key="1">
    <source>
        <dbReference type="ARBA" id="ARBA00004653"/>
    </source>
</evidence>
<evidence type="ECO:0000256" key="23">
    <source>
        <dbReference type="ARBA" id="ARBA00051866"/>
    </source>
</evidence>
<dbReference type="GO" id="GO:0033188">
    <property type="term" value="F:sphingomyelin synthase activity"/>
    <property type="evidence" value="ECO:0007669"/>
    <property type="project" value="UniProtKB-EC"/>
</dbReference>
<evidence type="ECO:0000256" key="15">
    <source>
        <dbReference type="ARBA" id="ARBA00023098"/>
    </source>
</evidence>
<evidence type="ECO:0000256" key="24">
    <source>
        <dbReference type="ARBA" id="ARBA00052903"/>
    </source>
</evidence>
<evidence type="ECO:0000256" key="20">
    <source>
        <dbReference type="ARBA" id="ARBA00049904"/>
    </source>
</evidence>
<feature type="transmembrane region" description="Helical" evidence="28">
    <location>
        <begin position="280"/>
        <end position="296"/>
    </location>
</feature>
<gene>
    <name evidence="30" type="ORF">E5288_WYG009062</name>
</gene>
<comment type="catalytic activity">
    <reaction evidence="23">
        <text>N-hexadecanoyl-(4R)-hydroxysphinganine + a 1,2-diacyl-sn-glycero-3-phosphocholine = N-hexadecanoyl-(4R)-hydroxysphinganine-phosphocholine + a 1,2-diacyl-sn-glycerol</text>
        <dbReference type="Rhea" id="RHEA:42140"/>
        <dbReference type="ChEBI" id="CHEBI:17815"/>
        <dbReference type="ChEBI" id="CHEBI:57643"/>
        <dbReference type="ChEBI" id="CHEBI:65107"/>
        <dbReference type="ChEBI" id="CHEBI:78650"/>
    </reaction>
    <physiologicalReaction direction="left-to-right" evidence="23">
        <dbReference type="Rhea" id="RHEA:42141"/>
    </physiologicalReaction>
    <physiologicalReaction direction="right-to-left" evidence="23">
        <dbReference type="Rhea" id="RHEA:42142"/>
    </physiologicalReaction>
</comment>
<keyword evidence="9" id="KW-0053">Apoptosis</keyword>
<reference evidence="30" key="1">
    <citation type="submission" date="2019-10" db="EMBL/GenBank/DDBJ databases">
        <title>The sequence and de novo assembly of the wild yak genome.</title>
        <authorList>
            <person name="Liu Y."/>
        </authorList>
    </citation>
    <scope>NUCLEOTIDE SEQUENCE [LARGE SCALE GENOMIC DNA]</scope>
    <source>
        <strain evidence="30">WY2019</strain>
    </source>
</reference>
<keyword evidence="31" id="KW-1185">Reference proteome</keyword>
<keyword evidence="26" id="KW-0862">Zinc</keyword>
<evidence type="ECO:0000259" key="29">
    <source>
        <dbReference type="PROSITE" id="PS50105"/>
    </source>
</evidence>
<dbReference type="Gene3D" id="2.60.40.2300">
    <property type="entry name" value="Neutral/alkaline non-lysosomal ceramidase, C-terminal domain"/>
    <property type="match status" value="1"/>
</dbReference>
<evidence type="ECO:0000256" key="19">
    <source>
        <dbReference type="ARBA" id="ARBA00042067"/>
    </source>
</evidence>
<sequence length="1231" mass="137886">MKEVVYWSPEKVADWLQENAMPEYCEPLEHFTGRDLINLTQEDFTKPPLCLVTSDNGQRLLHMIETLKMEHHLEAHKNGHANGHLSIGTGSRSPNGSFSIKVKPNGMPNGYRKEMIKIPMPEPERSQYPMEWGKTFLAFLYALSCFVLTTVMISVVHERVPPKEVQPPLPDTFFDHFNRVQWAFSICEINGMILVGLWLIQWLLLKYKSIISRRFFCIVGTLYLYRCITMYVTTLPVPGMHFNCSPKLFGDWEAQLRRIMKLIAGGGLSITGSHNMCGDYLYSGHTVMLTLTYLFIKEYSPRRLWWYHWLCWLLSVVGIFCILLAHDHYTVDVVVAYYITTRLFWWYHTMANQQVLKEASQMNLLARVWWYRPFQYFEKNVQGIVPRSYHWPFPWPILSGLSLGKSQTDCNKKEHEIGFPSTQGPPATQSPPATQGSAAPQNSTPSRGPTTTQASPTPSTPEPTLFQNFSGYHIGVGRADCTGQVSDINLMGYAKTGQYARGILTRLYSRAFIMAEPDGSNRIVFVSIDIGMVSQRLRLEVLSRLQNKYGSLYRRDNVILSGTHTHSGPAGYFQYTTFVIASEGFSNRTFEYMVTGIVESIEIAHKNMKPGKIFINKGTVDGAQINRSPTSYLWNPQSERARYSSNTDKEMVLLKMVDLNGEELGLISWFAIHPVSMKNTNHLVNSDNVGYASYLFEQEKNKGYLPGEGPYVAAFASSNLGDVSPNVLGPQCTNTGESCDNANSSCPIGGPSMCVAMGPGQDMFESTQIIGRIIYDKAKELYESASQEVTGPLASAHQWVNMTDVTVWLNSTHTVKTCKPALGYSFAAGTIDGFGTVSFTQGMTEGDSFWDTLRDQVLGKPSEEIKECHKPKPVLLQTGELLNPHPWHPDIVDVQIVTLGFLAITAIPGEFTTMSGRRLRQAVREEFEAYGMLNMTVVISGLCNVYTHYITTYEEYQAQRYEAASTIYGPHTLSAYIQLYRVLAKAIATDTVANLSSGPKPPFFEELMSPLIPNIVDRAPEGTTFGDVLLPANTIYRVGEVVEVTFVGANPKNSAENRTHQTFLTVEKYEATSATWQIMHNDASWETRFYWHKGSLGLSNATIQWHIPDTAQPGTYRIKYFGHSRKQDLLKPAVLLSFESTPSVFEVTTTCCAKAAVLLPTDPSTPHRLPPVLLATCNPRNLCSHLLPSLPTEVPFLQFIQSVSGGVAGSGSLEPKHMEKMKIGGECIKDD</sequence>
<evidence type="ECO:0000256" key="26">
    <source>
        <dbReference type="PIRSR" id="PIRSR606823-2"/>
    </source>
</evidence>
<dbReference type="FunFam" id="1.10.150.50:FF:000040">
    <property type="entry name" value="Phosphatidylcholine:ceramide cholinephosphotransferase 1"/>
    <property type="match status" value="1"/>
</dbReference>
<feature type="compositionally biased region" description="Polar residues" evidence="27">
    <location>
        <begin position="420"/>
        <end position="448"/>
    </location>
</feature>
<evidence type="ECO:0000256" key="8">
    <source>
        <dbReference type="ARBA" id="ARBA00022692"/>
    </source>
</evidence>
<evidence type="ECO:0000256" key="5">
    <source>
        <dbReference type="ARBA" id="ARBA00011891"/>
    </source>
</evidence>
<comment type="cofactor">
    <cofactor evidence="26">
        <name>Zn(2+)</name>
        <dbReference type="ChEBI" id="CHEBI:29105"/>
    </cofactor>
    <text evidence="26">Binds 1 zinc ion per subunit.</text>
</comment>
<dbReference type="CDD" id="cd01610">
    <property type="entry name" value="PAP2_like"/>
    <property type="match status" value="1"/>
</dbReference>
<evidence type="ECO:0000256" key="27">
    <source>
        <dbReference type="SAM" id="MobiDB-lite"/>
    </source>
</evidence>
<feature type="region of interest" description="Disordered" evidence="27">
    <location>
        <begin position="414"/>
        <end position="464"/>
    </location>
</feature>
<feature type="binding site" evidence="26">
    <location>
        <position position="949"/>
    </location>
    <ligand>
        <name>Zn(2+)</name>
        <dbReference type="ChEBI" id="CHEBI:29105"/>
    </ligand>
</feature>
<comment type="similarity">
    <text evidence="3">Belongs to the sphingomyelin synthase family.</text>
</comment>
<comment type="catalytic activity">
    <reaction evidence="24">
        <text>an N-acylsphing-4-enine + a 1,2-diacyl-sn-glycero-3-phosphocholine = a sphingomyelin + a 1,2-diacyl-sn-glycerol</text>
        <dbReference type="Rhea" id="RHEA:18765"/>
        <dbReference type="ChEBI" id="CHEBI:17636"/>
        <dbReference type="ChEBI" id="CHEBI:17815"/>
        <dbReference type="ChEBI" id="CHEBI:52639"/>
        <dbReference type="ChEBI" id="CHEBI:57643"/>
        <dbReference type="EC" id="2.7.8.27"/>
    </reaction>
    <physiologicalReaction direction="left-to-right" evidence="24">
        <dbReference type="Rhea" id="RHEA:18766"/>
    </physiologicalReaction>
    <physiologicalReaction direction="right-to-left" evidence="24">
        <dbReference type="Rhea" id="RHEA:18767"/>
    </physiologicalReaction>
</comment>
<dbReference type="Pfam" id="PF17048">
    <property type="entry name" value="Ceramidse_alk_C"/>
    <property type="match status" value="1"/>
</dbReference>
<dbReference type="Gene3D" id="1.10.150.50">
    <property type="entry name" value="Transcription Factor, Ets-1"/>
    <property type="match status" value="1"/>
</dbReference>
<dbReference type="FunFam" id="2.60.40.2300:FF:000001">
    <property type="entry name" value="N-acylsphingosine amidohydrolase 2"/>
    <property type="match status" value="1"/>
</dbReference>
<dbReference type="EMBL" id="VBQZ03000005">
    <property type="protein sequence ID" value="MXQ80544.1"/>
    <property type="molecule type" value="Genomic_DNA"/>
</dbReference>
<dbReference type="CDD" id="cd09514">
    <property type="entry name" value="SAM_SGMS1"/>
    <property type="match status" value="1"/>
</dbReference>
<evidence type="ECO:0000256" key="16">
    <source>
        <dbReference type="ARBA" id="ARBA00023136"/>
    </source>
</evidence>
<dbReference type="GO" id="GO:0017040">
    <property type="term" value="F:N-acylsphingosine amidohydrolase activity"/>
    <property type="evidence" value="ECO:0007669"/>
    <property type="project" value="UniProtKB-EC"/>
</dbReference>
<comment type="catalytic activity">
    <reaction evidence="22">
        <text>1-(9Z-octadecenoyl)-2-acyl-sn-3-glycerol + a sphingomyelin = a 1-(9Z-octadecenoyl)-2-acyl-sn-glycero-3-phosphocholine + an N-acylsphing-4-enine</text>
        <dbReference type="Rhea" id="RHEA:43320"/>
        <dbReference type="ChEBI" id="CHEBI:17636"/>
        <dbReference type="ChEBI" id="CHEBI:52639"/>
        <dbReference type="ChEBI" id="CHEBI:78421"/>
        <dbReference type="ChEBI" id="CHEBI:82983"/>
    </reaction>
    <physiologicalReaction direction="left-to-right" evidence="22">
        <dbReference type="Rhea" id="RHEA:43321"/>
    </physiologicalReaction>
    <physiologicalReaction direction="right-to-left" evidence="22">
        <dbReference type="Rhea" id="RHEA:43322"/>
    </physiologicalReaction>
</comment>
<evidence type="ECO:0000256" key="4">
    <source>
        <dbReference type="ARBA" id="ARBA00009835"/>
    </source>
</evidence>
<dbReference type="GO" id="GO:0042759">
    <property type="term" value="P:long-chain fatty acid biosynthetic process"/>
    <property type="evidence" value="ECO:0007669"/>
    <property type="project" value="TreeGrafter"/>
</dbReference>
<keyword evidence="13 28" id="KW-1133">Transmembrane helix</keyword>
<comment type="similarity">
    <text evidence="4">Belongs to the neutral ceramidase family.</text>
</comment>
<keyword evidence="10" id="KW-0418">Kinase</keyword>
<dbReference type="InterPro" id="IPR013761">
    <property type="entry name" value="SAM/pointed_sf"/>
</dbReference>
<dbReference type="InterPro" id="IPR025749">
    <property type="entry name" value="Sphingomyelin_synth-like_dom"/>
</dbReference>
<evidence type="ECO:0000256" key="18">
    <source>
        <dbReference type="ARBA" id="ARBA00039805"/>
    </source>
</evidence>
<feature type="transmembrane region" description="Helical" evidence="28">
    <location>
        <begin position="182"/>
        <end position="203"/>
    </location>
</feature>
<organism evidence="30 31">
    <name type="scientific">Bos mutus</name>
    <name type="common">wild yak</name>
    <dbReference type="NCBI Taxonomy" id="72004"/>
    <lineage>
        <taxon>Eukaryota</taxon>
        <taxon>Metazoa</taxon>
        <taxon>Chordata</taxon>
        <taxon>Craniata</taxon>
        <taxon>Vertebrata</taxon>
        <taxon>Euteleostomi</taxon>
        <taxon>Mammalia</taxon>
        <taxon>Eutheria</taxon>
        <taxon>Laurasiatheria</taxon>
        <taxon>Artiodactyla</taxon>
        <taxon>Ruminantia</taxon>
        <taxon>Pecora</taxon>
        <taxon>Bovidae</taxon>
        <taxon>Bovinae</taxon>
        <taxon>Bos</taxon>
    </lineage>
</organism>
<keyword evidence="8 28" id="KW-0812">Transmembrane</keyword>
<dbReference type="PANTHER" id="PTHR12670:SF1">
    <property type="entry name" value="NEUTRAL CERAMIDASE"/>
    <property type="match status" value="1"/>
</dbReference>
<dbReference type="Pfam" id="PF04734">
    <property type="entry name" value="Ceramidase_alk"/>
    <property type="match status" value="1"/>
</dbReference>
<evidence type="ECO:0000256" key="2">
    <source>
        <dbReference type="ARBA" id="ARBA00004991"/>
    </source>
</evidence>
<comment type="subcellular location">
    <subcellularLocation>
        <location evidence="1">Golgi apparatus membrane</location>
        <topology evidence="1">Multi-pass membrane protein</topology>
    </subcellularLocation>
</comment>
<dbReference type="EC" id="2.7.8.27" evidence="17"/>
<dbReference type="GO" id="GO:0046872">
    <property type="term" value="F:metal ion binding"/>
    <property type="evidence" value="ECO:0007669"/>
    <property type="project" value="UniProtKB-KW"/>
</dbReference>
<dbReference type="GO" id="GO:0005576">
    <property type="term" value="C:extracellular region"/>
    <property type="evidence" value="ECO:0007669"/>
    <property type="project" value="TreeGrafter"/>
</dbReference>
<evidence type="ECO:0000256" key="25">
    <source>
        <dbReference type="PIRSR" id="PIRSR606823-1"/>
    </source>
</evidence>
<proteinExistence type="inferred from homology"/>
<evidence type="ECO:0000256" key="11">
    <source>
        <dbReference type="ARBA" id="ARBA00022801"/>
    </source>
</evidence>
<evidence type="ECO:0000256" key="28">
    <source>
        <dbReference type="SAM" id="Phobius"/>
    </source>
</evidence>
<dbReference type="SUPFAM" id="SSF47769">
    <property type="entry name" value="SAM/Pointed domain"/>
    <property type="match status" value="1"/>
</dbReference>
<evidence type="ECO:0000256" key="12">
    <source>
        <dbReference type="ARBA" id="ARBA00022919"/>
    </source>
</evidence>
<dbReference type="GO" id="GO:0046513">
    <property type="term" value="P:ceramide biosynthetic process"/>
    <property type="evidence" value="ECO:0007669"/>
    <property type="project" value="UniProtKB-ARBA"/>
</dbReference>
<dbReference type="InterPro" id="IPR006823">
    <property type="entry name" value="Ceramidase_alk"/>
</dbReference>
<feature type="active site" description="Nucleophile" evidence="25">
    <location>
        <position position="724"/>
    </location>
</feature>
<comment type="catalytic activity">
    <reaction evidence="21">
        <text>N-hexadecanoylsphinganine + a 1,2-diacyl-sn-glycero-3-phosphocholine = N-hexadecanoyl-sphinganine-1-phosphocholine + a 1,2-diacyl-sn-glycerol</text>
        <dbReference type="Rhea" id="RHEA:41796"/>
        <dbReference type="ChEBI" id="CHEBI:17815"/>
        <dbReference type="ChEBI" id="CHEBI:57643"/>
        <dbReference type="ChEBI" id="CHEBI:67042"/>
        <dbReference type="ChEBI" id="CHEBI:78647"/>
    </reaction>
    <physiologicalReaction direction="left-to-right" evidence="21">
        <dbReference type="Rhea" id="RHEA:41797"/>
    </physiologicalReaction>
    <physiologicalReaction direction="right-to-left" evidence="21">
        <dbReference type="Rhea" id="RHEA:41798"/>
    </physiologicalReaction>
</comment>
<dbReference type="AlphaFoldDB" id="A0A6B0QY83"/>
<accession>A0A6B0QY83</accession>
<dbReference type="GO" id="GO:0006915">
    <property type="term" value="P:apoptotic process"/>
    <property type="evidence" value="ECO:0007669"/>
    <property type="project" value="UniProtKB-KW"/>
</dbReference>
<keyword evidence="12" id="KW-0746">Sphingolipid metabolism</keyword>
<dbReference type="InterPro" id="IPR038445">
    <property type="entry name" value="NCDase_C_sf"/>
</dbReference>
<feature type="transmembrane region" description="Helical" evidence="28">
    <location>
        <begin position="305"/>
        <end position="325"/>
    </location>
</feature>
<name>A0A6B0QY83_9CETA</name>
<evidence type="ECO:0000256" key="9">
    <source>
        <dbReference type="ARBA" id="ARBA00022703"/>
    </source>
</evidence>
<evidence type="ECO:0000256" key="17">
    <source>
        <dbReference type="ARBA" id="ARBA00038996"/>
    </source>
</evidence>
<evidence type="ECO:0000256" key="13">
    <source>
        <dbReference type="ARBA" id="ARBA00022989"/>
    </source>
</evidence>
<dbReference type="InterPro" id="IPR001660">
    <property type="entry name" value="SAM"/>
</dbReference>
<evidence type="ECO:0000256" key="14">
    <source>
        <dbReference type="ARBA" id="ARBA00023034"/>
    </source>
</evidence>
<feature type="transmembrane region" description="Helical" evidence="28">
    <location>
        <begin position="135"/>
        <end position="156"/>
    </location>
</feature>
<keyword evidence="7" id="KW-0808">Transferase</keyword>
<dbReference type="Proteomes" id="UP000322234">
    <property type="component" value="Unassembled WGS sequence"/>
</dbReference>
<dbReference type="Pfam" id="PF00536">
    <property type="entry name" value="SAM_1"/>
    <property type="match status" value="1"/>
</dbReference>
<dbReference type="GO" id="GO:0046512">
    <property type="term" value="P:sphingosine biosynthetic process"/>
    <property type="evidence" value="ECO:0007669"/>
    <property type="project" value="TreeGrafter"/>
</dbReference>
<comment type="catalytic activity">
    <reaction evidence="20">
        <text>an N-acylsphing-4-enine + a 1,2-diacyl-sn-glycero-3-phosphoethanolamine = an N-acylsphing-4-enine 1-phosphoethanolamine + a 1,2-diacyl-sn-glycerol</text>
        <dbReference type="Rhea" id="RHEA:36079"/>
        <dbReference type="ChEBI" id="CHEBI:17815"/>
        <dbReference type="ChEBI" id="CHEBI:52639"/>
        <dbReference type="ChEBI" id="CHEBI:64612"/>
        <dbReference type="ChEBI" id="CHEBI:73203"/>
    </reaction>
    <physiologicalReaction direction="left-to-right" evidence="20">
        <dbReference type="Rhea" id="RHEA:36080"/>
    </physiologicalReaction>
</comment>
<evidence type="ECO:0000313" key="31">
    <source>
        <dbReference type="Proteomes" id="UP000322234"/>
    </source>
</evidence>
<feature type="binding site" evidence="26">
    <location>
        <position position="910"/>
    </location>
    <ligand>
        <name>Zn(2+)</name>
        <dbReference type="ChEBI" id="CHEBI:29105"/>
    </ligand>
</feature>
<dbReference type="GO" id="GO:0005886">
    <property type="term" value="C:plasma membrane"/>
    <property type="evidence" value="ECO:0007669"/>
    <property type="project" value="UniProtKB-ARBA"/>
</dbReference>
<comment type="caution">
    <text evidence="30">The sequence shown here is derived from an EMBL/GenBank/DDBJ whole genome shotgun (WGS) entry which is preliminary data.</text>
</comment>
<dbReference type="InterPro" id="IPR031329">
    <property type="entry name" value="NEUT/ALK_ceramidase_N"/>
</dbReference>
<evidence type="ECO:0000256" key="7">
    <source>
        <dbReference type="ARBA" id="ARBA00022679"/>
    </source>
</evidence>
<keyword evidence="16 28" id="KW-0472">Membrane</keyword>
<dbReference type="PANTHER" id="PTHR12670">
    <property type="entry name" value="CERAMIDASE"/>
    <property type="match status" value="1"/>
</dbReference>
<keyword evidence="14" id="KW-0333">Golgi apparatus</keyword>
<dbReference type="Pfam" id="PF14360">
    <property type="entry name" value="PAP2_C"/>
    <property type="match status" value="1"/>
</dbReference>
<keyword evidence="26" id="KW-0479">Metal-binding</keyword>
<feature type="domain" description="SAM" evidence="29">
    <location>
        <begin position="7"/>
        <end position="70"/>
    </location>
</feature>
<dbReference type="GO" id="GO:0000139">
    <property type="term" value="C:Golgi membrane"/>
    <property type="evidence" value="ECO:0007669"/>
    <property type="project" value="UniProtKB-SubCell"/>
</dbReference>
<dbReference type="InterPro" id="IPR031331">
    <property type="entry name" value="NEUT/ALK_ceramidase_C"/>
</dbReference>
<evidence type="ECO:0000313" key="30">
    <source>
        <dbReference type="EMBL" id="MXQ80544.1"/>
    </source>
</evidence>
<comment type="pathway">
    <text evidence="2">Sphingolipid metabolism.</text>
</comment>
<keyword evidence="11" id="KW-0378">Hydrolase</keyword>
<evidence type="ECO:0000256" key="22">
    <source>
        <dbReference type="ARBA" id="ARBA00051574"/>
    </source>
</evidence>
<protein>
    <recommendedName>
        <fullName evidence="6">Neutral ceramidase</fullName>
        <ecNumber evidence="17">2.7.8.27</ecNumber>
        <ecNumber evidence="5">3.5.1.23</ecNumber>
    </recommendedName>
    <alternativeName>
        <fullName evidence="18">Phosphatidylcholine:ceramide cholinephosphotransferase 1</fullName>
    </alternativeName>
    <alternativeName>
        <fullName evidence="19">Sphingomyelin synthase 1</fullName>
    </alternativeName>
</protein>
<dbReference type="GO" id="GO:0016301">
    <property type="term" value="F:kinase activity"/>
    <property type="evidence" value="ECO:0007669"/>
    <property type="project" value="UniProtKB-KW"/>
</dbReference>
<keyword evidence="15" id="KW-0443">Lipid metabolism</keyword>
<feature type="binding site" evidence="26">
    <location>
        <position position="673"/>
    </location>
    <ligand>
        <name>Zn(2+)</name>
        <dbReference type="ChEBI" id="CHEBI:29105"/>
    </ligand>
</feature>
<feature type="transmembrane region" description="Helical" evidence="28">
    <location>
        <begin position="215"/>
        <end position="233"/>
    </location>
</feature>
<dbReference type="EC" id="3.5.1.23" evidence="5"/>
<evidence type="ECO:0000256" key="3">
    <source>
        <dbReference type="ARBA" id="ARBA00005441"/>
    </source>
</evidence>
<evidence type="ECO:0000256" key="10">
    <source>
        <dbReference type="ARBA" id="ARBA00022777"/>
    </source>
</evidence>
<dbReference type="PROSITE" id="PS50105">
    <property type="entry name" value="SAM_DOMAIN"/>
    <property type="match status" value="1"/>
</dbReference>
<evidence type="ECO:0000256" key="21">
    <source>
        <dbReference type="ARBA" id="ARBA00050817"/>
    </source>
</evidence>
<dbReference type="GO" id="GO:0046514">
    <property type="term" value="P:ceramide catabolic process"/>
    <property type="evidence" value="ECO:0007669"/>
    <property type="project" value="InterPro"/>
</dbReference>